<sequence>MSVAPEFGGVSDDATLDAFARADDERESDDDADEPAATPVTSSWSDASVCAACGEAAQRRWLDDGEFVCAACKRWS</sequence>
<protein>
    <submittedName>
        <fullName evidence="3">Small CPxCG-related zinc finger protein</fullName>
    </submittedName>
</protein>
<dbReference type="InterPro" id="IPR055995">
    <property type="entry name" value="DUF7573"/>
</dbReference>
<dbReference type="Proteomes" id="UP000066737">
    <property type="component" value="Chromosome I"/>
</dbReference>
<dbReference type="AlphaFoldDB" id="A0A0U5H0P1"/>
<evidence type="ECO:0000313" key="4">
    <source>
        <dbReference type="Proteomes" id="UP000066737"/>
    </source>
</evidence>
<keyword evidence="4" id="KW-1185">Reference proteome</keyword>
<evidence type="ECO:0000256" key="1">
    <source>
        <dbReference type="SAM" id="MobiDB-lite"/>
    </source>
</evidence>
<dbReference type="EMBL" id="LN831302">
    <property type="protein sequence ID" value="CQH45077.1"/>
    <property type="molecule type" value="Genomic_DNA"/>
</dbReference>
<proteinExistence type="predicted"/>
<reference evidence="4" key="1">
    <citation type="journal article" date="2016" name="Environ. Microbiol.">
        <title>The complete genome of a viable archaeum isolated from 123-million-year-old rock salt.</title>
        <authorList>
            <person name="Jaakkola S.T."/>
            <person name="Pfeiffer F."/>
            <person name="Ravantti J.J."/>
            <person name="Guo Q."/>
            <person name="Liu Y."/>
            <person name="Chen X."/>
            <person name="Ma H."/>
            <person name="Yang C."/>
            <person name="Oksanen H.M."/>
            <person name="Bamford D.H."/>
        </authorList>
    </citation>
    <scope>NUCLEOTIDE SEQUENCE</scope>
    <source>
        <strain evidence="4">JI20-1</strain>
    </source>
</reference>
<organism evidence="3 4">
    <name type="scientific">Halobacterium hubeiense</name>
    <dbReference type="NCBI Taxonomy" id="1407499"/>
    <lineage>
        <taxon>Archaea</taxon>
        <taxon>Methanobacteriati</taxon>
        <taxon>Methanobacteriota</taxon>
        <taxon>Stenosarchaea group</taxon>
        <taxon>Halobacteria</taxon>
        <taxon>Halobacteriales</taxon>
        <taxon>Halobacteriaceae</taxon>
        <taxon>Halobacterium</taxon>
    </lineage>
</organism>
<feature type="compositionally biased region" description="Acidic residues" evidence="1">
    <location>
        <begin position="25"/>
        <end position="34"/>
    </location>
</feature>
<accession>A0A0U5H0P1</accession>
<feature type="domain" description="DUF7573" evidence="2">
    <location>
        <begin position="40"/>
        <end position="75"/>
    </location>
</feature>
<gene>
    <name evidence="3" type="ORF">HHUB_1104</name>
</gene>
<evidence type="ECO:0000313" key="3">
    <source>
        <dbReference type="EMBL" id="CQH45077.1"/>
    </source>
</evidence>
<evidence type="ECO:0000259" key="2">
    <source>
        <dbReference type="Pfam" id="PF24458"/>
    </source>
</evidence>
<name>A0A0U5H0P1_9EURY</name>
<dbReference type="KEGG" id="hhb:Hhub_1104"/>
<dbReference type="Pfam" id="PF24458">
    <property type="entry name" value="DUF7573"/>
    <property type="match status" value="1"/>
</dbReference>
<feature type="region of interest" description="Disordered" evidence="1">
    <location>
        <begin position="1"/>
        <end position="44"/>
    </location>
</feature>